<keyword evidence="2" id="KW-0472">Membrane</keyword>
<protein>
    <submittedName>
        <fullName evidence="3">Uncharacterized protein</fullName>
    </submittedName>
</protein>
<organism evidence="3 4">
    <name type="scientific">Fodinibacter luteus</name>
    <dbReference type="NCBI Taxonomy" id="552064"/>
    <lineage>
        <taxon>Bacteria</taxon>
        <taxon>Bacillati</taxon>
        <taxon>Actinomycetota</taxon>
        <taxon>Actinomycetes</taxon>
        <taxon>Micrococcales</taxon>
        <taxon>Intrasporangiaceae</taxon>
        <taxon>Fodinibacter (ex Wang et al. 2009)</taxon>
    </lineage>
</organism>
<feature type="transmembrane region" description="Helical" evidence="2">
    <location>
        <begin position="179"/>
        <end position="201"/>
    </location>
</feature>
<dbReference type="EMBL" id="BAABGM010000014">
    <property type="protein sequence ID" value="GAA4406817.1"/>
    <property type="molecule type" value="Genomic_DNA"/>
</dbReference>
<evidence type="ECO:0000256" key="2">
    <source>
        <dbReference type="SAM" id="Phobius"/>
    </source>
</evidence>
<keyword evidence="2" id="KW-1133">Transmembrane helix</keyword>
<feature type="transmembrane region" description="Helical" evidence="2">
    <location>
        <begin position="150"/>
        <end position="170"/>
    </location>
</feature>
<feature type="transmembrane region" description="Helical" evidence="2">
    <location>
        <begin position="36"/>
        <end position="59"/>
    </location>
</feature>
<dbReference type="Proteomes" id="UP001500945">
    <property type="component" value="Unassembled WGS sequence"/>
</dbReference>
<evidence type="ECO:0000313" key="3">
    <source>
        <dbReference type="EMBL" id="GAA4406817.1"/>
    </source>
</evidence>
<name>A0ABP8KHX0_9MICO</name>
<reference evidence="4" key="1">
    <citation type="journal article" date="2019" name="Int. J. Syst. Evol. Microbiol.">
        <title>The Global Catalogue of Microorganisms (GCM) 10K type strain sequencing project: providing services to taxonomists for standard genome sequencing and annotation.</title>
        <authorList>
            <consortium name="The Broad Institute Genomics Platform"/>
            <consortium name="The Broad Institute Genome Sequencing Center for Infectious Disease"/>
            <person name="Wu L."/>
            <person name="Ma J."/>
        </authorList>
    </citation>
    <scope>NUCLEOTIDE SEQUENCE [LARGE SCALE GENOMIC DNA]</scope>
    <source>
        <strain evidence="4">JCM 17809</strain>
    </source>
</reference>
<sequence length="305" mass="33676">MSDTEAEADPAGNPPIDVERGTGGPARAQRVDFERWYALATNFVAPATFLTAVLFYYGYVSSRAQYRYFGLDVDTIGLSTRDYVMRSPQPLLVPLLLVPAIGAGLLIVARVLQRRVPLKMLRSATWASTFILGAGLLMLFGYAWIGEWPYYPMVTPLVLAVGLLALVWCWRRVGGRPTAVVLALIAVAVCVFWATATLAQWTGLGAAQRTARNLDQLPAVVMDTKERLYLGTTPNSGVTETNVGALAVADEDQEFKFRYRGLRLLIQSGDRMFLVPEHWTPSNSTILVQTGSVRVRFRFVNDAPE</sequence>
<evidence type="ECO:0000313" key="4">
    <source>
        <dbReference type="Proteomes" id="UP001500945"/>
    </source>
</evidence>
<proteinExistence type="predicted"/>
<feature type="transmembrane region" description="Helical" evidence="2">
    <location>
        <begin position="91"/>
        <end position="112"/>
    </location>
</feature>
<accession>A0ABP8KHX0</accession>
<evidence type="ECO:0000256" key="1">
    <source>
        <dbReference type="SAM" id="MobiDB-lite"/>
    </source>
</evidence>
<keyword evidence="4" id="KW-1185">Reference proteome</keyword>
<keyword evidence="2" id="KW-0812">Transmembrane</keyword>
<feature type="region of interest" description="Disordered" evidence="1">
    <location>
        <begin position="1"/>
        <end position="24"/>
    </location>
</feature>
<feature type="transmembrane region" description="Helical" evidence="2">
    <location>
        <begin position="124"/>
        <end position="144"/>
    </location>
</feature>
<comment type="caution">
    <text evidence="3">The sequence shown here is derived from an EMBL/GenBank/DDBJ whole genome shotgun (WGS) entry which is preliminary data.</text>
</comment>
<gene>
    <name evidence="3" type="ORF">GCM10023168_22180</name>
</gene>